<dbReference type="GO" id="GO:0051301">
    <property type="term" value="P:cell division"/>
    <property type="evidence" value="ECO:0007669"/>
    <property type="project" value="UniProtKB-KW"/>
</dbReference>
<evidence type="ECO:0000259" key="12">
    <source>
        <dbReference type="PROSITE" id="PS51900"/>
    </source>
</evidence>
<evidence type="ECO:0000256" key="3">
    <source>
        <dbReference type="ARBA" id="ARBA00015810"/>
    </source>
</evidence>
<evidence type="ECO:0000256" key="10">
    <source>
        <dbReference type="ARBA" id="ARBA00023306"/>
    </source>
</evidence>
<dbReference type="SUPFAM" id="SSF47823">
    <property type="entry name" value="lambda integrase-like, N-terminal domain"/>
    <property type="match status" value="1"/>
</dbReference>
<keyword evidence="10" id="KW-0131">Cell cycle</keyword>
<dbReference type="PROSITE" id="PS51898">
    <property type="entry name" value="TYR_RECOMBINASE"/>
    <property type="match status" value="1"/>
</dbReference>
<evidence type="ECO:0000256" key="1">
    <source>
        <dbReference type="ARBA" id="ARBA00004496"/>
    </source>
</evidence>
<keyword evidence="5" id="KW-0132">Cell division</keyword>
<organism evidence="13">
    <name type="scientific">freshwater metagenome</name>
    <dbReference type="NCBI Taxonomy" id="449393"/>
    <lineage>
        <taxon>unclassified sequences</taxon>
        <taxon>metagenomes</taxon>
        <taxon>ecological metagenomes</taxon>
    </lineage>
</organism>
<dbReference type="NCBIfam" id="NF001399">
    <property type="entry name" value="PRK00283.1"/>
    <property type="match status" value="1"/>
</dbReference>
<keyword evidence="4" id="KW-0963">Cytoplasm</keyword>
<dbReference type="InterPro" id="IPR011932">
    <property type="entry name" value="Recomb_XerD"/>
</dbReference>
<dbReference type="InterPro" id="IPR010998">
    <property type="entry name" value="Integrase_recombinase_N"/>
</dbReference>
<dbReference type="InterPro" id="IPR011010">
    <property type="entry name" value="DNA_brk_join_enz"/>
</dbReference>
<evidence type="ECO:0000256" key="9">
    <source>
        <dbReference type="ARBA" id="ARBA00023172"/>
    </source>
</evidence>
<dbReference type="Pfam" id="PF00589">
    <property type="entry name" value="Phage_integrase"/>
    <property type="match status" value="1"/>
</dbReference>
<evidence type="ECO:0000313" key="13">
    <source>
        <dbReference type="EMBL" id="CAB4787248.1"/>
    </source>
</evidence>
<dbReference type="PANTHER" id="PTHR30349:SF81">
    <property type="entry name" value="TYROSINE RECOMBINASE XERC"/>
    <property type="match status" value="1"/>
</dbReference>
<feature type="domain" description="Core-binding (CB)" evidence="12">
    <location>
        <begin position="1"/>
        <end position="86"/>
    </location>
</feature>
<dbReference type="InterPro" id="IPR050090">
    <property type="entry name" value="Tyrosine_recombinase_XerCD"/>
</dbReference>
<feature type="domain" description="Tyr recombinase" evidence="11">
    <location>
        <begin position="107"/>
        <end position="296"/>
    </location>
</feature>
<reference evidence="13" key="1">
    <citation type="submission" date="2020-05" db="EMBL/GenBank/DDBJ databases">
        <authorList>
            <person name="Chiriac C."/>
            <person name="Salcher M."/>
            <person name="Ghai R."/>
            <person name="Kavagutti S V."/>
        </authorList>
    </citation>
    <scope>NUCLEOTIDE SEQUENCE</scope>
</reference>
<dbReference type="InterPro" id="IPR004107">
    <property type="entry name" value="Integrase_SAM-like_N"/>
</dbReference>
<comment type="similarity">
    <text evidence="2">Belongs to the 'phage' integrase family. XerD subfamily.</text>
</comment>
<dbReference type="PROSITE" id="PS51900">
    <property type="entry name" value="CB"/>
    <property type="match status" value="1"/>
</dbReference>
<comment type="subcellular location">
    <subcellularLocation>
        <location evidence="1">Cytoplasm</location>
    </subcellularLocation>
</comment>
<evidence type="ECO:0000259" key="11">
    <source>
        <dbReference type="PROSITE" id="PS51898"/>
    </source>
</evidence>
<evidence type="ECO:0000256" key="2">
    <source>
        <dbReference type="ARBA" id="ARBA00010450"/>
    </source>
</evidence>
<dbReference type="AlphaFoldDB" id="A0A6J6WWS1"/>
<dbReference type="HAMAP" id="MF_01808">
    <property type="entry name" value="Recomb_XerC_XerD"/>
    <property type="match status" value="1"/>
</dbReference>
<dbReference type="Pfam" id="PF02899">
    <property type="entry name" value="Phage_int_SAM_1"/>
    <property type="match status" value="1"/>
</dbReference>
<gene>
    <name evidence="13" type="ORF">UFOPK2975_00294</name>
</gene>
<dbReference type="GO" id="GO:0007059">
    <property type="term" value="P:chromosome segregation"/>
    <property type="evidence" value="ECO:0007669"/>
    <property type="project" value="UniProtKB-KW"/>
</dbReference>
<keyword evidence="9" id="KW-0233">DNA recombination</keyword>
<dbReference type="InterPro" id="IPR013762">
    <property type="entry name" value="Integrase-like_cat_sf"/>
</dbReference>
<protein>
    <recommendedName>
        <fullName evidence="3">Tyrosine recombinase XerD</fullName>
    </recommendedName>
</protein>
<dbReference type="NCBIfam" id="TIGR02225">
    <property type="entry name" value="recomb_XerD"/>
    <property type="match status" value="1"/>
</dbReference>
<dbReference type="Gene3D" id="1.10.443.10">
    <property type="entry name" value="Intergrase catalytic core"/>
    <property type="match status" value="1"/>
</dbReference>
<dbReference type="InterPro" id="IPR002104">
    <property type="entry name" value="Integrase_catalytic"/>
</dbReference>
<dbReference type="GO" id="GO:0006310">
    <property type="term" value="P:DNA recombination"/>
    <property type="evidence" value="ECO:0007669"/>
    <property type="project" value="UniProtKB-KW"/>
</dbReference>
<dbReference type="InterPro" id="IPR023009">
    <property type="entry name" value="Tyrosine_recombinase_XerC/XerD"/>
</dbReference>
<keyword evidence="7" id="KW-0229">DNA integration</keyword>
<dbReference type="GO" id="GO:0003677">
    <property type="term" value="F:DNA binding"/>
    <property type="evidence" value="ECO:0007669"/>
    <property type="project" value="UniProtKB-KW"/>
</dbReference>
<accession>A0A6J6WWS1</accession>
<keyword evidence="8" id="KW-0238">DNA-binding</keyword>
<dbReference type="SUPFAM" id="SSF56349">
    <property type="entry name" value="DNA breaking-rejoining enzymes"/>
    <property type="match status" value="1"/>
</dbReference>
<evidence type="ECO:0000256" key="6">
    <source>
        <dbReference type="ARBA" id="ARBA00022829"/>
    </source>
</evidence>
<dbReference type="InterPro" id="IPR044068">
    <property type="entry name" value="CB"/>
</dbReference>
<dbReference type="GO" id="GO:0005737">
    <property type="term" value="C:cytoplasm"/>
    <property type="evidence" value="ECO:0007669"/>
    <property type="project" value="UniProtKB-SubCell"/>
</dbReference>
<proteinExistence type="inferred from homology"/>
<dbReference type="PANTHER" id="PTHR30349">
    <property type="entry name" value="PHAGE INTEGRASE-RELATED"/>
    <property type="match status" value="1"/>
</dbReference>
<evidence type="ECO:0000256" key="7">
    <source>
        <dbReference type="ARBA" id="ARBA00022908"/>
    </source>
</evidence>
<dbReference type="EMBL" id="CAFAAG010000011">
    <property type="protein sequence ID" value="CAB4787248.1"/>
    <property type="molecule type" value="Genomic_DNA"/>
</dbReference>
<sequence>MTSLTDRERFLTWMRVEQGRSDRTIEAYGRDIAQYESYLVGAKSNSRVVKPAVIEKYVGQLRANERAPKSIARQFAAIRMFHRFMLDEGLRTDNPTAFIDGVKVPSGIPKALSEEEVELLLNAVTGVDSLAVRDRALLEFLYATGARVSEACGLSMSDVDMESNVARVFGKGSKERIVPFGRHAKEALESWLGAGGRPMLCPQQWAKRDHADAVFLGVRGTRLSRQAAWGIVRKYAMLAGIKSELSPHVLRHSCATHMLVHGADLRIVQELLGHASVSTTQVYTKVDNEVLFEMYRESHPRARAKAHQ</sequence>
<evidence type="ECO:0000256" key="8">
    <source>
        <dbReference type="ARBA" id="ARBA00023125"/>
    </source>
</evidence>
<dbReference type="GO" id="GO:0009009">
    <property type="term" value="F:site-specific recombinase activity"/>
    <property type="evidence" value="ECO:0007669"/>
    <property type="project" value="InterPro"/>
</dbReference>
<dbReference type="Gene3D" id="1.10.150.130">
    <property type="match status" value="1"/>
</dbReference>
<keyword evidence="6" id="KW-0159">Chromosome partition</keyword>
<evidence type="ECO:0000256" key="4">
    <source>
        <dbReference type="ARBA" id="ARBA00022490"/>
    </source>
</evidence>
<dbReference type="CDD" id="cd00798">
    <property type="entry name" value="INT_XerDC_C"/>
    <property type="match status" value="1"/>
</dbReference>
<name>A0A6J6WWS1_9ZZZZ</name>
<evidence type="ECO:0000256" key="5">
    <source>
        <dbReference type="ARBA" id="ARBA00022618"/>
    </source>
</evidence>